<evidence type="ECO:0000259" key="2">
    <source>
        <dbReference type="Pfam" id="PF01855"/>
    </source>
</evidence>
<reference evidence="3" key="1">
    <citation type="submission" date="2013-08" db="EMBL/GenBank/DDBJ databases">
        <authorList>
            <person name="Mendez C."/>
            <person name="Richter M."/>
            <person name="Ferrer M."/>
            <person name="Sanchez J."/>
        </authorList>
    </citation>
    <scope>NUCLEOTIDE SEQUENCE</scope>
</reference>
<organism evidence="3">
    <name type="scientific">mine drainage metagenome</name>
    <dbReference type="NCBI Taxonomy" id="410659"/>
    <lineage>
        <taxon>unclassified sequences</taxon>
        <taxon>metagenomes</taxon>
        <taxon>ecological metagenomes</taxon>
    </lineage>
</organism>
<dbReference type="PANTHER" id="PTHR32154">
    <property type="entry name" value="PYRUVATE-FLAVODOXIN OXIDOREDUCTASE-RELATED"/>
    <property type="match status" value="1"/>
</dbReference>
<dbReference type="Pfam" id="PF01855">
    <property type="entry name" value="POR_N"/>
    <property type="match status" value="1"/>
</dbReference>
<sequence length="167" mass="17926">SGNAAQAHAARLAKVQVVAAYPITPQTTIVETLADFVAAGELAAQYIKVESEHSALQVVVSAAGLGARTYTATSSQGLLLMHELLHWASGMRAPVVMGVVNRAVAPPWNIAVDHTDTIAQRDTGWIQFYAESNQEVLDTVLEAYRLAEDPAVRLPAMVTEDAFYLSH</sequence>
<dbReference type="Gene3D" id="3.40.50.970">
    <property type="match status" value="1"/>
</dbReference>
<proteinExistence type="predicted"/>
<dbReference type="SUPFAM" id="SSF52518">
    <property type="entry name" value="Thiamin diphosphate-binding fold (THDP-binding)"/>
    <property type="match status" value="1"/>
</dbReference>
<name>T1BCX2_9ZZZZ</name>
<feature type="non-terminal residue" evidence="3">
    <location>
        <position position="167"/>
    </location>
</feature>
<dbReference type="GO" id="GO:0006979">
    <property type="term" value="P:response to oxidative stress"/>
    <property type="evidence" value="ECO:0007669"/>
    <property type="project" value="TreeGrafter"/>
</dbReference>
<feature type="domain" description="Pyruvate flavodoxin/ferredoxin oxidoreductase pyrimidine binding" evidence="2">
    <location>
        <begin position="8"/>
        <end position="167"/>
    </location>
</feature>
<keyword evidence="1" id="KW-0560">Oxidoreductase</keyword>
<protein>
    <submittedName>
        <fullName evidence="3">Pyruvate:ferredoxin oxidoreductase, alpha subunit</fullName>
    </submittedName>
</protein>
<dbReference type="CDD" id="cd07034">
    <property type="entry name" value="TPP_PYR_PFOR_IOR-alpha_like"/>
    <property type="match status" value="1"/>
</dbReference>
<reference evidence="3" key="2">
    <citation type="journal article" date="2014" name="ISME J.">
        <title>Microbial stratification in low pH oxic and suboxic macroscopic growths along an acid mine drainage.</title>
        <authorList>
            <person name="Mendez-Garcia C."/>
            <person name="Mesa V."/>
            <person name="Sprenger R.R."/>
            <person name="Richter M."/>
            <person name="Diez M.S."/>
            <person name="Solano J."/>
            <person name="Bargiela R."/>
            <person name="Golyshina O.V."/>
            <person name="Manteca A."/>
            <person name="Ramos J.L."/>
            <person name="Gallego J.R."/>
            <person name="Llorente I."/>
            <person name="Martins Dos Santos V.A."/>
            <person name="Jensen O.N."/>
            <person name="Pelaez A.I."/>
            <person name="Sanchez J."/>
            <person name="Ferrer M."/>
        </authorList>
    </citation>
    <scope>NUCLEOTIDE SEQUENCE</scope>
</reference>
<dbReference type="GO" id="GO:0016491">
    <property type="term" value="F:oxidoreductase activity"/>
    <property type="evidence" value="ECO:0007669"/>
    <property type="project" value="UniProtKB-KW"/>
</dbReference>
<accession>T1BCX2</accession>
<gene>
    <name evidence="3" type="ORF">B2A_07149</name>
</gene>
<keyword evidence="3" id="KW-0670">Pyruvate</keyword>
<dbReference type="PANTHER" id="PTHR32154:SF0">
    <property type="entry name" value="PYRUVATE-FLAVODOXIN OXIDOREDUCTASE-RELATED"/>
    <property type="match status" value="1"/>
</dbReference>
<evidence type="ECO:0000256" key="1">
    <source>
        <dbReference type="ARBA" id="ARBA00023002"/>
    </source>
</evidence>
<evidence type="ECO:0000313" key="3">
    <source>
        <dbReference type="EMBL" id="EQD50889.1"/>
    </source>
</evidence>
<comment type="caution">
    <text evidence="3">The sequence shown here is derived from an EMBL/GenBank/DDBJ whole genome shotgun (WGS) entry which is preliminary data.</text>
</comment>
<dbReference type="InterPro" id="IPR050722">
    <property type="entry name" value="Pyruvate:ferred/Flavod_OxRd"/>
</dbReference>
<dbReference type="FunFam" id="3.40.50.970:FF:000012">
    <property type="entry name" value="Pyruvate:ferredoxin (Flavodoxin) oxidoreductase"/>
    <property type="match status" value="1"/>
</dbReference>
<dbReference type="InterPro" id="IPR029061">
    <property type="entry name" value="THDP-binding"/>
</dbReference>
<dbReference type="InterPro" id="IPR002880">
    <property type="entry name" value="Pyrv_Fd/Flavodoxin_OxRdtase_N"/>
</dbReference>
<feature type="non-terminal residue" evidence="3">
    <location>
        <position position="1"/>
    </location>
</feature>
<dbReference type="EMBL" id="AUZZ01005111">
    <property type="protein sequence ID" value="EQD50889.1"/>
    <property type="molecule type" value="Genomic_DNA"/>
</dbReference>
<dbReference type="AlphaFoldDB" id="T1BCX2"/>